<evidence type="ECO:0000313" key="4">
    <source>
        <dbReference type="Proteomes" id="UP000621266"/>
    </source>
</evidence>
<gene>
    <name evidence="3" type="ORF">GCU69_05745</name>
</gene>
<protein>
    <submittedName>
        <fullName evidence="3">Tetratricopeptide repeat protein</fullName>
    </submittedName>
</protein>
<dbReference type="SUPFAM" id="SSF52540">
    <property type="entry name" value="P-loop containing nucleoside triphosphate hydrolases"/>
    <property type="match status" value="1"/>
</dbReference>
<feature type="compositionally biased region" description="Low complexity" evidence="2">
    <location>
        <begin position="75"/>
        <end position="86"/>
    </location>
</feature>
<dbReference type="RefSeq" id="WP_156205296.1">
    <property type="nucleotide sequence ID" value="NZ_WHPN01000131.1"/>
</dbReference>
<dbReference type="Pfam" id="PF13424">
    <property type="entry name" value="TPR_12"/>
    <property type="match status" value="1"/>
</dbReference>
<dbReference type="SUPFAM" id="SSF48452">
    <property type="entry name" value="TPR-like"/>
    <property type="match status" value="1"/>
</dbReference>
<reference evidence="3 4" key="1">
    <citation type="submission" date="2019-10" db="EMBL/GenBank/DDBJ databases">
        <title>Streptomyces tenebrisbrunneis sp.nov., an endogenous actinomycete isolated from of Lycium ruthenicum.</title>
        <authorList>
            <person name="Ma L."/>
        </authorList>
    </citation>
    <scope>NUCLEOTIDE SEQUENCE [LARGE SCALE GENOMIC DNA]</scope>
    <source>
        <strain evidence="3 4">TRM 66187</strain>
    </source>
</reference>
<dbReference type="InterPro" id="IPR027417">
    <property type="entry name" value="P-loop_NTPase"/>
</dbReference>
<dbReference type="EMBL" id="WHPN01000131">
    <property type="protein sequence ID" value="KAF4410081.1"/>
    <property type="molecule type" value="Genomic_DNA"/>
</dbReference>
<dbReference type="PANTHER" id="PTHR47691">
    <property type="entry name" value="REGULATOR-RELATED"/>
    <property type="match status" value="1"/>
</dbReference>
<feature type="region of interest" description="Disordered" evidence="2">
    <location>
        <begin position="51"/>
        <end position="102"/>
    </location>
</feature>
<accession>A0ABQ7FMA8</accession>
<evidence type="ECO:0000313" key="3">
    <source>
        <dbReference type="EMBL" id="KAF4410081.1"/>
    </source>
</evidence>
<dbReference type="PROSITE" id="PS50005">
    <property type="entry name" value="TPR"/>
    <property type="match status" value="1"/>
</dbReference>
<dbReference type="SMART" id="SM00028">
    <property type="entry name" value="TPR"/>
    <property type="match status" value="3"/>
</dbReference>
<comment type="caution">
    <text evidence="3">The sequence shown here is derived from an EMBL/GenBank/DDBJ whole genome shotgun (WGS) entry which is preliminary data.</text>
</comment>
<feature type="compositionally biased region" description="Low complexity" evidence="2">
    <location>
        <begin position="51"/>
        <end position="62"/>
    </location>
</feature>
<evidence type="ECO:0000256" key="1">
    <source>
        <dbReference type="PROSITE-ProRule" id="PRU00339"/>
    </source>
</evidence>
<dbReference type="Gene3D" id="1.25.40.10">
    <property type="entry name" value="Tetratricopeptide repeat domain"/>
    <property type="match status" value="1"/>
</dbReference>
<dbReference type="InterPro" id="IPR019734">
    <property type="entry name" value="TPR_rpt"/>
</dbReference>
<organism evidence="3 4">
    <name type="scientific">Streptomyces lycii</name>
    <dbReference type="NCBI Taxonomy" id="2654337"/>
    <lineage>
        <taxon>Bacteria</taxon>
        <taxon>Bacillati</taxon>
        <taxon>Actinomycetota</taxon>
        <taxon>Actinomycetes</taxon>
        <taxon>Kitasatosporales</taxon>
        <taxon>Streptomycetaceae</taxon>
        <taxon>Streptomyces</taxon>
    </lineage>
</organism>
<name>A0ABQ7FMA8_9ACTN</name>
<evidence type="ECO:0000256" key="2">
    <source>
        <dbReference type="SAM" id="MobiDB-lite"/>
    </source>
</evidence>
<dbReference type="PANTHER" id="PTHR47691:SF3">
    <property type="entry name" value="HTH-TYPE TRANSCRIPTIONAL REGULATOR RV0890C-RELATED"/>
    <property type="match status" value="1"/>
</dbReference>
<keyword evidence="4" id="KW-1185">Reference proteome</keyword>
<dbReference type="InterPro" id="IPR011990">
    <property type="entry name" value="TPR-like_helical_dom_sf"/>
</dbReference>
<dbReference type="Proteomes" id="UP000621266">
    <property type="component" value="Unassembled WGS sequence"/>
</dbReference>
<keyword evidence="1" id="KW-0802">TPR repeat</keyword>
<proteinExistence type="predicted"/>
<feature type="repeat" description="TPR" evidence="1">
    <location>
        <begin position="689"/>
        <end position="722"/>
    </location>
</feature>
<dbReference type="Gene3D" id="3.40.50.300">
    <property type="entry name" value="P-loop containing nucleotide triphosphate hydrolases"/>
    <property type="match status" value="1"/>
</dbReference>
<sequence length="866" mass="91813">MDPVTVPELTTALVRAGDQGTDGTAWQALAQLVRAWAGEAATGTGAGAVTGPAASATGPATGRPVTGPAAFAGGPDIAPDAASDTAAPPPGPVAALDAAERSPGDRERAGALAAALIRHAATRPRLRRELALWARPAAPRDTGRTAAAGNVLQGAARVAGPVVQARDIHGDVHLHAPPPPVADRPVPRQLLPVPRHFTDREDELAALESLREDAARAAEGAPLRVVISGPAGIGKTALTSRWLRRAAGEFPDGQLYADLRGHSAADGPARPGDVLGQFLRALGVRHLPAELDEQTALWRSTTADLRIAVMLDNALSAAQVRPLLPASPASLVAVTSRRRLSGLVVDGAAFQQLGALAQQAAVDLLTRQVGVQRVRREPEAARRVAALCAGLPLAVSVAAARLAARPRQPLAVMAGALGPDGPGRLANLSAEGEQAVRTALDESYRGLPPEAARGYRRLGVLPVPVFDGAVVAAACAVSRTAAERVLDELVEVHLVEDLSPDPEDGTERYRFHDLVRAHAADLAGREDTPADRRDTVRRVVERYLATATEAERLLTPGHRTLRRDYAFPPEEGFPFTDSRSALNWLDRERLHLMAVLRTAVECEWHATAWQLVDAMWPLFLRLRPYDLWTEAHFLGLRAAERDGDPAAESRMLTSGGAGLRNAGRHDEAVEWFGRALAGARRDGDRRAESQALHGIGQSRRLAGRLEEAASHFTRALAIRESIGYRRGAALTRLCLGDTALADGRAAEAVPLLTEARSQLLAVDDLYDAARALALLARAHTRAHADPGTAERLLRQALGEFRATGSVHWQARTLEFLGETAEEAGDPTRAAGSYEESLALYAPVSPEDAGRLRGRLRGLDPAGPGGR</sequence>